<dbReference type="Proteomes" id="UP001321582">
    <property type="component" value="Chromosome"/>
</dbReference>
<proteinExistence type="predicted"/>
<evidence type="ECO:0000313" key="3">
    <source>
        <dbReference type="Proteomes" id="UP001321582"/>
    </source>
</evidence>
<keyword evidence="1" id="KW-0472">Membrane</keyword>
<accession>A0AAU9DD52</accession>
<dbReference type="Pfam" id="PF04367">
    <property type="entry name" value="DUF502"/>
    <property type="match status" value="1"/>
</dbReference>
<gene>
    <name evidence="2" type="ORF">HLVA_06620</name>
</gene>
<organism evidence="2 3">
    <name type="scientific">Haliovirga abyssi</name>
    <dbReference type="NCBI Taxonomy" id="2996794"/>
    <lineage>
        <taxon>Bacteria</taxon>
        <taxon>Fusobacteriati</taxon>
        <taxon>Fusobacteriota</taxon>
        <taxon>Fusobacteriia</taxon>
        <taxon>Fusobacteriales</taxon>
        <taxon>Haliovirgaceae</taxon>
        <taxon>Haliovirga</taxon>
    </lineage>
</organism>
<keyword evidence="3" id="KW-1185">Reference proteome</keyword>
<name>A0AAU9DD52_9FUSO</name>
<keyword evidence="1" id="KW-1133">Transmembrane helix</keyword>
<evidence type="ECO:0000256" key="1">
    <source>
        <dbReference type="SAM" id="Phobius"/>
    </source>
</evidence>
<reference evidence="2 3" key="1">
    <citation type="submission" date="2022-11" db="EMBL/GenBank/DDBJ databases">
        <title>Haliovirga abyssi gen. nov., sp. nov., a mesophilic fermentative bacterium isolated from the Iheya North hydrothermal field and the proposal of Haliovirgaceae fam. nov.</title>
        <authorList>
            <person name="Miyazaki U."/>
            <person name="Tame A."/>
            <person name="Miyazaki J."/>
            <person name="Takai K."/>
            <person name="Sawayama S."/>
            <person name="Kitajima M."/>
            <person name="Okamoto A."/>
            <person name="Nakagawa S."/>
        </authorList>
    </citation>
    <scope>NUCLEOTIDE SEQUENCE [LARGE SCALE GENOMIC DNA]</scope>
    <source>
        <strain evidence="2 3">IC12</strain>
    </source>
</reference>
<protein>
    <submittedName>
        <fullName evidence="2">Membrane protein</fullName>
    </submittedName>
</protein>
<dbReference type="PANTHER" id="PTHR31876:SF26">
    <property type="entry name" value="PROTEIN LIKE COV 2"/>
    <property type="match status" value="1"/>
</dbReference>
<dbReference type="AlphaFoldDB" id="A0AAU9DD52"/>
<dbReference type="KEGG" id="haby:HLVA_06620"/>
<keyword evidence="1" id="KW-0812">Transmembrane</keyword>
<dbReference type="RefSeq" id="WP_307905029.1">
    <property type="nucleotide sequence ID" value="NZ_AP027059.1"/>
</dbReference>
<dbReference type="InterPro" id="IPR007462">
    <property type="entry name" value="COV1-like"/>
</dbReference>
<feature type="transmembrane region" description="Helical" evidence="1">
    <location>
        <begin position="53"/>
        <end position="77"/>
    </location>
</feature>
<dbReference type="EMBL" id="AP027059">
    <property type="protein sequence ID" value="BDU50093.1"/>
    <property type="molecule type" value="Genomic_DNA"/>
</dbReference>
<dbReference type="PANTHER" id="PTHR31876">
    <property type="entry name" value="COV-LIKE PROTEIN 1"/>
    <property type="match status" value="1"/>
</dbReference>
<feature type="transmembrane region" description="Helical" evidence="1">
    <location>
        <begin position="12"/>
        <end position="33"/>
    </location>
</feature>
<sequence length="207" mass="23179">MKKLTKFLKNNIISGFLVFLPIGIIIFVFKFAYNSIYNLVLPLATTISKTSKIQTSFSVIITITLILAVCLIIGIIVQTSIGEIFRERIENRILKKIPGYNVVNETIKQIFQGEETPFSKVALADVYSKGAYSTCFITDETDNMVTVFVPAALNPTSGNIFHLPKDRVTILDVSIDDAMRSIIGCGIGSDKLIKEFEKNKIEYKERI</sequence>
<evidence type="ECO:0000313" key="2">
    <source>
        <dbReference type="EMBL" id="BDU50093.1"/>
    </source>
</evidence>